<evidence type="ECO:0000313" key="9">
    <source>
        <dbReference type="EMBL" id="KAF2101263.1"/>
    </source>
</evidence>
<evidence type="ECO:0000256" key="2">
    <source>
        <dbReference type="ARBA" id="ARBA00010617"/>
    </source>
</evidence>
<feature type="transmembrane region" description="Helical" evidence="8">
    <location>
        <begin position="222"/>
        <end position="247"/>
    </location>
</feature>
<keyword evidence="7" id="KW-0560">Oxidoreductase</keyword>
<evidence type="ECO:0000313" key="10">
    <source>
        <dbReference type="Proteomes" id="UP000799772"/>
    </source>
</evidence>
<dbReference type="PROSITE" id="PS00086">
    <property type="entry name" value="CYTOCHROME_P450"/>
    <property type="match status" value="1"/>
</dbReference>
<dbReference type="Pfam" id="PF00067">
    <property type="entry name" value="p450"/>
    <property type="match status" value="1"/>
</dbReference>
<feature type="binding site" description="axial binding residue" evidence="6">
    <location>
        <position position="452"/>
    </location>
    <ligand>
        <name>heme</name>
        <dbReference type="ChEBI" id="CHEBI:30413"/>
    </ligand>
    <ligandPart>
        <name>Fe</name>
        <dbReference type="ChEBI" id="CHEBI:18248"/>
    </ligandPart>
</feature>
<dbReference type="InterPro" id="IPR050121">
    <property type="entry name" value="Cytochrome_P450_monoxygenase"/>
</dbReference>
<protein>
    <submittedName>
        <fullName evidence="9">Cytochrome P450 monooxygenase</fullName>
    </submittedName>
</protein>
<dbReference type="AlphaFoldDB" id="A0A9P4M864"/>
<dbReference type="InterPro" id="IPR017972">
    <property type="entry name" value="Cyt_P450_CS"/>
</dbReference>
<comment type="cofactor">
    <cofactor evidence="1 6">
        <name>heme</name>
        <dbReference type="ChEBI" id="CHEBI:30413"/>
    </cofactor>
</comment>
<dbReference type="GO" id="GO:0020037">
    <property type="term" value="F:heme binding"/>
    <property type="evidence" value="ECO:0007669"/>
    <property type="project" value="InterPro"/>
</dbReference>
<evidence type="ECO:0000256" key="8">
    <source>
        <dbReference type="SAM" id="Phobius"/>
    </source>
</evidence>
<dbReference type="SUPFAM" id="SSF48264">
    <property type="entry name" value="Cytochrome P450"/>
    <property type="match status" value="1"/>
</dbReference>
<dbReference type="PRINTS" id="PR00385">
    <property type="entry name" value="P450"/>
</dbReference>
<comment type="caution">
    <text evidence="9">The sequence shown here is derived from an EMBL/GenBank/DDBJ whole genome shotgun (WGS) entry which is preliminary data.</text>
</comment>
<proteinExistence type="inferred from homology"/>
<dbReference type="PANTHER" id="PTHR24305">
    <property type="entry name" value="CYTOCHROME P450"/>
    <property type="match status" value="1"/>
</dbReference>
<evidence type="ECO:0000256" key="5">
    <source>
        <dbReference type="ARBA" id="ARBA00023004"/>
    </source>
</evidence>
<dbReference type="PANTHER" id="PTHR24305:SF210">
    <property type="entry name" value="CYTOCHROME P450 MONOOXYGENASE ASQL-RELATED"/>
    <property type="match status" value="1"/>
</dbReference>
<dbReference type="Proteomes" id="UP000799772">
    <property type="component" value="Unassembled WGS sequence"/>
</dbReference>
<dbReference type="GO" id="GO:0005506">
    <property type="term" value="F:iron ion binding"/>
    <property type="evidence" value="ECO:0007669"/>
    <property type="project" value="InterPro"/>
</dbReference>
<keyword evidence="4 6" id="KW-0479">Metal-binding</keyword>
<dbReference type="Gene3D" id="1.10.630.10">
    <property type="entry name" value="Cytochrome P450"/>
    <property type="match status" value="1"/>
</dbReference>
<name>A0A9P4M864_9PEZI</name>
<dbReference type="CDD" id="cd11058">
    <property type="entry name" value="CYP60B-like"/>
    <property type="match status" value="1"/>
</dbReference>
<sequence>MAHTFALWSLIWQSSPYLLTTGLILIVLHTAYTFIYNIFFHPLRSFPGPKLAAATSLYYATWSMRGKRHTLDEQLHAKYGQVVRIKPNQLSFIGENCWKDIYMHRQGHPQMAKFNRGGANKKGAYSIINAPDDVHARQRKGLSHAFSEKALREQEPLIKLYIDLLVSNMREDAREGRPSNMALYFNWTTFDIVGDLSFAQSFDALRTRTTHPWIKAFFSGLNLFVILSELGNITVLRPIVMLFVLAFRSGTRQKVVREFCDKAVKKRSESGDLDRPDFLGKVLYQNSEKDEKAMMSDEEIRLTFNILMIAGSETTATLLAGCTYLLQRNPKVLEKLNAEVRSAFESEDDITMVKVNTLPYLLAVIEEALRLYPPVPVALSRVTPPEGTTICGYHVPGKVVVGIPQWAAGVSPEHFVDSHEFIPERFLPNKDEKFNDDRKAVLQPFSAGPRNCLGRNLAYAEMKLILARIIFNFDLQLVDKELKWMEQQKVYVLWQKPELMVKVNERA</sequence>
<evidence type="ECO:0000256" key="7">
    <source>
        <dbReference type="RuleBase" id="RU000461"/>
    </source>
</evidence>
<keyword evidence="7 9" id="KW-0503">Monooxygenase</keyword>
<organism evidence="9 10">
    <name type="scientific">Rhizodiscina lignyota</name>
    <dbReference type="NCBI Taxonomy" id="1504668"/>
    <lineage>
        <taxon>Eukaryota</taxon>
        <taxon>Fungi</taxon>
        <taxon>Dikarya</taxon>
        <taxon>Ascomycota</taxon>
        <taxon>Pezizomycotina</taxon>
        <taxon>Dothideomycetes</taxon>
        <taxon>Pleosporomycetidae</taxon>
        <taxon>Aulographales</taxon>
        <taxon>Rhizodiscinaceae</taxon>
        <taxon>Rhizodiscina</taxon>
    </lineage>
</organism>
<keyword evidence="8" id="KW-0472">Membrane</keyword>
<gene>
    <name evidence="9" type="ORF">NA57DRAFT_64130</name>
</gene>
<evidence type="ECO:0000256" key="1">
    <source>
        <dbReference type="ARBA" id="ARBA00001971"/>
    </source>
</evidence>
<keyword evidence="10" id="KW-1185">Reference proteome</keyword>
<keyword evidence="8" id="KW-1133">Transmembrane helix</keyword>
<keyword evidence="8" id="KW-0812">Transmembrane</keyword>
<keyword evidence="5 6" id="KW-0408">Iron</keyword>
<comment type="similarity">
    <text evidence="2 7">Belongs to the cytochrome P450 family.</text>
</comment>
<dbReference type="GO" id="GO:0004497">
    <property type="term" value="F:monooxygenase activity"/>
    <property type="evidence" value="ECO:0007669"/>
    <property type="project" value="UniProtKB-KW"/>
</dbReference>
<evidence type="ECO:0000256" key="3">
    <source>
        <dbReference type="ARBA" id="ARBA00022617"/>
    </source>
</evidence>
<accession>A0A9P4M864</accession>
<dbReference type="InterPro" id="IPR001128">
    <property type="entry name" value="Cyt_P450"/>
</dbReference>
<feature type="transmembrane region" description="Helical" evidence="8">
    <location>
        <begin position="17"/>
        <end position="40"/>
    </location>
</feature>
<evidence type="ECO:0000256" key="4">
    <source>
        <dbReference type="ARBA" id="ARBA00022723"/>
    </source>
</evidence>
<evidence type="ECO:0000256" key="6">
    <source>
        <dbReference type="PIRSR" id="PIRSR602401-1"/>
    </source>
</evidence>
<dbReference type="InterPro" id="IPR002401">
    <property type="entry name" value="Cyt_P450_E_grp-I"/>
</dbReference>
<dbReference type="OrthoDB" id="1470350at2759"/>
<reference evidence="9" key="1">
    <citation type="journal article" date="2020" name="Stud. Mycol.">
        <title>101 Dothideomycetes genomes: a test case for predicting lifestyles and emergence of pathogens.</title>
        <authorList>
            <person name="Haridas S."/>
            <person name="Albert R."/>
            <person name="Binder M."/>
            <person name="Bloem J."/>
            <person name="Labutti K."/>
            <person name="Salamov A."/>
            <person name="Andreopoulos B."/>
            <person name="Baker S."/>
            <person name="Barry K."/>
            <person name="Bills G."/>
            <person name="Bluhm B."/>
            <person name="Cannon C."/>
            <person name="Castanera R."/>
            <person name="Culley D."/>
            <person name="Daum C."/>
            <person name="Ezra D."/>
            <person name="Gonzalez J."/>
            <person name="Henrissat B."/>
            <person name="Kuo A."/>
            <person name="Liang C."/>
            <person name="Lipzen A."/>
            <person name="Lutzoni F."/>
            <person name="Magnuson J."/>
            <person name="Mondo S."/>
            <person name="Nolan M."/>
            <person name="Ohm R."/>
            <person name="Pangilinan J."/>
            <person name="Park H.-J."/>
            <person name="Ramirez L."/>
            <person name="Alfaro M."/>
            <person name="Sun H."/>
            <person name="Tritt A."/>
            <person name="Yoshinaga Y."/>
            <person name="Zwiers L.-H."/>
            <person name="Turgeon B."/>
            <person name="Goodwin S."/>
            <person name="Spatafora J."/>
            <person name="Crous P."/>
            <person name="Grigoriev I."/>
        </authorList>
    </citation>
    <scope>NUCLEOTIDE SEQUENCE</scope>
    <source>
        <strain evidence="9">CBS 133067</strain>
    </source>
</reference>
<keyword evidence="3 6" id="KW-0349">Heme</keyword>
<dbReference type="EMBL" id="ML978123">
    <property type="protein sequence ID" value="KAF2101263.1"/>
    <property type="molecule type" value="Genomic_DNA"/>
</dbReference>
<dbReference type="PRINTS" id="PR00463">
    <property type="entry name" value="EP450I"/>
</dbReference>
<dbReference type="GO" id="GO:0016705">
    <property type="term" value="F:oxidoreductase activity, acting on paired donors, with incorporation or reduction of molecular oxygen"/>
    <property type="evidence" value="ECO:0007669"/>
    <property type="project" value="InterPro"/>
</dbReference>
<dbReference type="InterPro" id="IPR036396">
    <property type="entry name" value="Cyt_P450_sf"/>
</dbReference>